<dbReference type="GO" id="GO:0004190">
    <property type="term" value="F:aspartic-type endopeptidase activity"/>
    <property type="evidence" value="ECO:0007669"/>
    <property type="project" value="UniProtKB-KW"/>
</dbReference>
<dbReference type="Proteomes" id="UP000008743">
    <property type="component" value="Unassembled WGS sequence"/>
</dbReference>
<keyword evidence="6" id="KW-0325">Glycoprotein</keyword>
<dbReference type="PhylomeDB" id="A0A0D2U3G0"/>
<feature type="active site" evidence="7">
    <location>
        <position position="80"/>
    </location>
</feature>
<organism evidence="12 13">
    <name type="scientific">Capsaspora owczarzaki (strain ATCC 30864)</name>
    <dbReference type="NCBI Taxonomy" id="595528"/>
    <lineage>
        <taxon>Eukaryota</taxon>
        <taxon>Filasterea</taxon>
        <taxon>Capsaspora</taxon>
    </lineage>
</organism>
<gene>
    <name evidence="12" type="ORF">CAOG_001171</name>
</gene>
<comment type="similarity">
    <text evidence="1 9">Belongs to the peptidase A1 family.</text>
</comment>
<dbReference type="InParanoid" id="A0A0D2U3G0"/>
<dbReference type="OrthoDB" id="771136at2759"/>
<keyword evidence="10" id="KW-0732">Signal</keyword>
<sequence>MQKLLVITLLAALIATAAGASIKLRKFESARRSLANVGNFIESRYLGVGAIEPQHNYQDAQYYGDITIGTPGQKFTVVFDTGSANLWVPSKKCPVTDIACQLHNKYDSTKSSTYKVNGTSFAIQYGSGKLSGFLSTDSVSFAGLTVTGQTFAEATAEPGLSFVAAKFDGILGLGFPQIAVDGVTPVWNNAILQGVAAAPLFGFWLNRDPTAADGGEIDFGAIDDSHYTGPILYTPVTRQGYWQFALGAVTVSGKNYCASGCQAIADSGTSLLVGPTDAVTAIAAAAGATKNIAGEYTLDCSKIASLPNLVFTISGQQFALTGADYVLKITSGSTTECLLGLMSMDLSAEGIQWILGDVFIGKFYTVFDFNGNAPRVGFATAR</sequence>
<dbReference type="PANTHER" id="PTHR47966">
    <property type="entry name" value="BETA-SITE APP-CLEAVING ENZYME, ISOFORM A-RELATED"/>
    <property type="match status" value="1"/>
</dbReference>
<evidence type="ECO:0000256" key="4">
    <source>
        <dbReference type="ARBA" id="ARBA00022801"/>
    </source>
</evidence>
<name>A0A0D2U3G0_CAPO3</name>
<dbReference type="FunFam" id="2.40.70.10:FF:000149">
    <property type="entry name" value="Uncharacterized protein"/>
    <property type="match status" value="1"/>
</dbReference>
<dbReference type="PROSITE" id="PS00141">
    <property type="entry name" value="ASP_PROTEASE"/>
    <property type="match status" value="2"/>
</dbReference>
<dbReference type="GO" id="GO:0005764">
    <property type="term" value="C:lysosome"/>
    <property type="evidence" value="ECO:0007669"/>
    <property type="project" value="TreeGrafter"/>
</dbReference>
<evidence type="ECO:0000256" key="2">
    <source>
        <dbReference type="ARBA" id="ARBA00022670"/>
    </source>
</evidence>
<feature type="signal peptide" evidence="10">
    <location>
        <begin position="1"/>
        <end position="19"/>
    </location>
</feature>
<evidence type="ECO:0000256" key="7">
    <source>
        <dbReference type="PIRSR" id="PIRSR601461-1"/>
    </source>
</evidence>
<evidence type="ECO:0000313" key="12">
    <source>
        <dbReference type="EMBL" id="KJE89741.1"/>
    </source>
</evidence>
<dbReference type="STRING" id="595528.A0A0D2U3G0"/>
<dbReference type="Pfam" id="PF00026">
    <property type="entry name" value="Asp"/>
    <property type="match status" value="1"/>
</dbReference>
<dbReference type="FunCoup" id="A0A0D2U3G0">
    <property type="interactions" value="30"/>
</dbReference>
<dbReference type="eggNOG" id="KOG1339">
    <property type="taxonomic scope" value="Eukaryota"/>
</dbReference>
<evidence type="ECO:0000256" key="8">
    <source>
        <dbReference type="PIRSR" id="PIRSR601461-2"/>
    </source>
</evidence>
<dbReference type="InterPro" id="IPR001461">
    <property type="entry name" value="Aspartic_peptidase_A1"/>
</dbReference>
<dbReference type="GO" id="GO:0006508">
    <property type="term" value="P:proteolysis"/>
    <property type="evidence" value="ECO:0007669"/>
    <property type="project" value="UniProtKB-KW"/>
</dbReference>
<reference evidence="13" key="1">
    <citation type="submission" date="2011-02" db="EMBL/GenBank/DDBJ databases">
        <title>The Genome Sequence of Capsaspora owczarzaki ATCC 30864.</title>
        <authorList>
            <person name="Russ C."/>
            <person name="Cuomo C."/>
            <person name="Burger G."/>
            <person name="Gray M.W."/>
            <person name="Holland P.W.H."/>
            <person name="King N."/>
            <person name="Lang F.B.F."/>
            <person name="Roger A.J."/>
            <person name="Ruiz-Trillo I."/>
            <person name="Young S.K."/>
            <person name="Zeng Q."/>
            <person name="Gargeya S."/>
            <person name="Alvarado L."/>
            <person name="Berlin A."/>
            <person name="Chapman S.B."/>
            <person name="Chen Z."/>
            <person name="Freedman E."/>
            <person name="Gellesch M."/>
            <person name="Goldberg J."/>
            <person name="Griggs A."/>
            <person name="Gujja S."/>
            <person name="Heilman E."/>
            <person name="Heiman D."/>
            <person name="Howarth C."/>
            <person name="Mehta T."/>
            <person name="Neiman D."/>
            <person name="Pearson M."/>
            <person name="Roberts A."/>
            <person name="Saif S."/>
            <person name="Shea T."/>
            <person name="Shenoy N."/>
            <person name="Sisk P."/>
            <person name="Stolte C."/>
            <person name="Sykes S."/>
            <person name="White J."/>
            <person name="Yandava C."/>
            <person name="Haas B."/>
            <person name="Nusbaum C."/>
            <person name="Birren B."/>
        </authorList>
    </citation>
    <scope>NUCLEOTIDE SEQUENCE</scope>
    <source>
        <strain evidence="13">ATCC 30864</strain>
    </source>
</reference>
<evidence type="ECO:0000259" key="11">
    <source>
        <dbReference type="PROSITE" id="PS51767"/>
    </source>
</evidence>
<proteinExistence type="inferred from homology"/>
<dbReference type="PRINTS" id="PR00792">
    <property type="entry name" value="PEPSIN"/>
</dbReference>
<keyword evidence="2 9" id="KW-0645">Protease</keyword>
<dbReference type="EMBL" id="KE346360">
    <property type="protein sequence ID" value="KJE89741.1"/>
    <property type="molecule type" value="Genomic_DNA"/>
</dbReference>
<dbReference type="SUPFAM" id="SSF50630">
    <property type="entry name" value="Acid proteases"/>
    <property type="match status" value="1"/>
</dbReference>
<dbReference type="PANTHER" id="PTHR47966:SF51">
    <property type="entry name" value="BETA-SITE APP-CLEAVING ENZYME, ISOFORM A-RELATED"/>
    <property type="match status" value="1"/>
</dbReference>
<protein>
    <submittedName>
        <fullName evidence="12">Cathepsin D</fullName>
    </submittedName>
</protein>
<feature type="disulfide bond" evidence="8">
    <location>
        <begin position="257"/>
        <end position="261"/>
    </location>
</feature>
<feature type="domain" description="Peptidase A1" evidence="11">
    <location>
        <begin position="62"/>
        <end position="379"/>
    </location>
</feature>
<dbReference type="InterPro" id="IPR021109">
    <property type="entry name" value="Peptidase_aspartic_dom_sf"/>
</dbReference>
<dbReference type="MEROPS" id="A01.068"/>
<accession>A0A0D2U3G0</accession>
<keyword evidence="5 8" id="KW-1015">Disulfide bond</keyword>
<keyword evidence="13" id="KW-1185">Reference proteome</keyword>
<feature type="disulfide bond" evidence="8">
    <location>
        <begin position="300"/>
        <end position="337"/>
    </location>
</feature>
<keyword evidence="4 9" id="KW-0378">Hydrolase</keyword>
<dbReference type="FunFam" id="2.40.70.10:FF:000002">
    <property type="entry name" value="Vacuolar aspartic proteinase"/>
    <property type="match status" value="1"/>
</dbReference>
<feature type="chain" id="PRO_5002252292" evidence="10">
    <location>
        <begin position="20"/>
        <end position="382"/>
    </location>
</feature>
<dbReference type="OMA" id="KYDHDAS"/>
<evidence type="ECO:0000256" key="1">
    <source>
        <dbReference type="ARBA" id="ARBA00007447"/>
    </source>
</evidence>
<keyword evidence="3 9" id="KW-0064">Aspartyl protease</keyword>
<dbReference type="InterPro" id="IPR001969">
    <property type="entry name" value="Aspartic_peptidase_AS"/>
</dbReference>
<dbReference type="Gene3D" id="2.40.70.10">
    <property type="entry name" value="Acid Proteases"/>
    <property type="match status" value="3"/>
</dbReference>
<dbReference type="InterPro" id="IPR033121">
    <property type="entry name" value="PEPTIDASE_A1"/>
</dbReference>
<evidence type="ECO:0000313" key="13">
    <source>
        <dbReference type="Proteomes" id="UP000008743"/>
    </source>
</evidence>
<evidence type="ECO:0000256" key="5">
    <source>
        <dbReference type="ARBA" id="ARBA00023157"/>
    </source>
</evidence>
<dbReference type="RefSeq" id="XP_004366042.1">
    <property type="nucleotide sequence ID" value="XM_004365985.2"/>
</dbReference>
<feature type="disulfide bond" evidence="8">
    <location>
        <begin position="93"/>
        <end position="100"/>
    </location>
</feature>
<evidence type="ECO:0000256" key="6">
    <source>
        <dbReference type="ARBA" id="ARBA00023180"/>
    </source>
</evidence>
<evidence type="ECO:0000256" key="10">
    <source>
        <dbReference type="SAM" id="SignalP"/>
    </source>
</evidence>
<evidence type="ECO:0000256" key="9">
    <source>
        <dbReference type="RuleBase" id="RU000454"/>
    </source>
</evidence>
<feature type="active site" evidence="7">
    <location>
        <position position="266"/>
    </location>
</feature>
<dbReference type="AlphaFoldDB" id="A0A0D2U3G0"/>
<dbReference type="PROSITE" id="PS51767">
    <property type="entry name" value="PEPTIDASE_A1"/>
    <property type="match status" value="1"/>
</dbReference>
<evidence type="ECO:0000256" key="3">
    <source>
        <dbReference type="ARBA" id="ARBA00022750"/>
    </source>
</evidence>